<dbReference type="AlphaFoldDB" id="R0CWA9"/>
<proteinExistence type="predicted"/>
<dbReference type="EMBL" id="APMP01000026">
    <property type="protein sequence ID" value="ENZ80781.1"/>
    <property type="molecule type" value="Genomic_DNA"/>
</dbReference>
<accession>R0CWA9</accession>
<sequence>MRPAGRYPDMPEIRNTPAQTPPSSTASDRPSNREIEHENQRPPSRDGAPPRPATEPPGAADSSRSPKTRTDPGSGEG</sequence>
<name>R0CWA9_CAUVI</name>
<protein>
    <submittedName>
        <fullName evidence="2">Uncharacterized protein</fullName>
    </submittedName>
</protein>
<feature type="region of interest" description="Disordered" evidence="1">
    <location>
        <begin position="1"/>
        <end position="77"/>
    </location>
</feature>
<gene>
    <name evidence="2" type="ORF">OR37_03362</name>
</gene>
<reference evidence="2 3" key="1">
    <citation type="journal article" date="2013" name="Genome Announc.">
        <title>Draft Genome Sequence for Caulobacter sp. Strain OR37, a Bacterium Tolerant to Heavy Metals.</title>
        <authorList>
            <person name="Utturkar S.M."/>
            <person name="Bollmann A."/>
            <person name="Brzoska R.M."/>
            <person name="Klingeman D.M."/>
            <person name="Epstein S.E."/>
            <person name="Palumbo A.V."/>
            <person name="Brown S.D."/>
        </authorList>
    </citation>
    <scope>NUCLEOTIDE SEQUENCE [LARGE SCALE GENOMIC DNA]</scope>
    <source>
        <strain evidence="2 3">OR37</strain>
    </source>
</reference>
<feature type="compositionally biased region" description="Polar residues" evidence="1">
    <location>
        <begin position="16"/>
        <end position="29"/>
    </location>
</feature>
<evidence type="ECO:0000313" key="2">
    <source>
        <dbReference type="EMBL" id="ENZ80781.1"/>
    </source>
</evidence>
<evidence type="ECO:0000256" key="1">
    <source>
        <dbReference type="SAM" id="MobiDB-lite"/>
    </source>
</evidence>
<dbReference type="PATRIC" id="fig|1292034.3.peg.3333"/>
<dbReference type="Proteomes" id="UP000013063">
    <property type="component" value="Unassembled WGS sequence"/>
</dbReference>
<feature type="compositionally biased region" description="Basic and acidic residues" evidence="1">
    <location>
        <begin position="30"/>
        <end position="44"/>
    </location>
</feature>
<comment type="caution">
    <text evidence="2">The sequence shown here is derived from an EMBL/GenBank/DDBJ whole genome shotgun (WGS) entry which is preliminary data.</text>
</comment>
<keyword evidence="3" id="KW-1185">Reference proteome</keyword>
<evidence type="ECO:0000313" key="3">
    <source>
        <dbReference type="Proteomes" id="UP000013063"/>
    </source>
</evidence>
<organism evidence="2 3">
    <name type="scientific">Caulobacter vibrioides OR37</name>
    <dbReference type="NCBI Taxonomy" id="1292034"/>
    <lineage>
        <taxon>Bacteria</taxon>
        <taxon>Pseudomonadati</taxon>
        <taxon>Pseudomonadota</taxon>
        <taxon>Alphaproteobacteria</taxon>
        <taxon>Caulobacterales</taxon>
        <taxon>Caulobacteraceae</taxon>
        <taxon>Caulobacter</taxon>
    </lineage>
</organism>